<evidence type="ECO:0000256" key="1">
    <source>
        <dbReference type="SAM" id="Phobius"/>
    </source>
</evidence>
<feature type="transmembrane region" description="Helical" evidence="1">
    <location>
        <begin position="372"/>
        <end position="394"/>
    </location>
</feature>
<keyword evidence="1" id="KW-0812">Transmembrane</keyword>
<organism evidence="3 4">
    <name type="scientific">Candidatus Kaiserbacteria bacterium RIFCSPHIGHO2_02_FULL_54_22</name>
    <dbReference type="NCBI Taxonomy" id="1798495"/>
    <lineage>
        <taxon>Bacteria</taxon>
        <taxon>Candidatus Kaiseribacteriota</taxon>
    </lineage>
</organism>
<dbReference type="STRING" id="1798495.A3C19_00895"/>
<dbReference type="SUPFAM" id="SSF49384">
    <property type="entry name" value="Carbohydrate-binding domain"/>
    <property type="match status" value="1"/>
</dbReference>
<dbReference type="EMBL" id="MFLI01000017">
    <property type="protein sequence ID" value="OGG61796.1"/>
    <property type="molecule type" value="Genomic_DNA"/>
</dbReference>
<accession>A0A1F6DK85</accession>
<dbReference type="InterPro" id="IPR008965">
    <property type="entry name" value="CBM2/CBM3_carb-bd_dom_sf"/>
</dbReference>
<keyword evidence="1" id="KW-0472">Membrane</keyword>
<evidence type="ECO:0000259" key="2">
    <source>
        <dbReference type="Pfam" id="PF00963"/>
    </source>
</evidence>
<evidence type="ECO:0000313" key="4">
    <source>
        <dbReference type="Proteomes" id="UP000178532"/>
    </source>
</evidence>
<feature type="domain" description="Cohesin" evidence="2">
    <location>
        <begin position="55"/>
        <end position="155"/>
    </location>
</feature>
<gene>
    <name evidence="3" type="ORF">A3C19_00895</name>
</gene>
<protein>
    <recommendedName>
        <fullName evidence="2">Cohesin domain-containing protein</fullName>
    </recommendedName>
</protein>
<evidence type="ECO:0000313" key="3">
    <source>
        <dbReference type="EMBL" id="OGG61796.1"/>
    </source>
</evidence>
<dbReference type="GO" id="GO:0030246">
    <property type="term" value="F:carbohydrate binding"/>
    <property type="evidence" value="ECO:0007669"/>
    <property type="project" value="InterPro"/>
</dbReference>
<proteinExistence type="predicted"/>
<dbReference type="GO" id="GO:0000272">
    <property type="term" value="P:polysaccharide catabolic process"/>
    <property type="evidence" value="ECO:0007669"/>
    <property type="project" value="InterPro"/>
</dbReference>
<keyword evidence="1" id="KW-1133">Transmembrane helix</keyword>
<reference evidence="3 4" key="1">
    <citation type="journal article" date="2016" name="Nat. Commun.">
        <title>Thousands of microbial genomes shed light on interconnected biogeochemical processes in an aquifer system.</title>
        <authorList>
            <person name="Anantharaman K."/>
            <person name="Brown C.T."/>
            <person name="Hug L.A."/>
            <person name="Sharon I."/>
            <person name="Castelle C.J."/>
            <person name="Probst A.J."/>
            <person name="Thomas B.C."/>
            <person name="Singh A."/>
            <person name="Wilkins M.J."/>
            <person name="Karaoz U."/>
            <person name="Brodie E.L."/>
            <person name="Williams K.H."/>
            <person name="Hubbard S.S."/>
            <person name="Banfield J.F."/>
        </authorList>
    </citation>
    <scope>NUCLEOTIDE SEQUENCE [LARGE SCALE GENOMIC DNA]</scope>
</reference>
<dbReference type="Gene3D" id="2.60.40.680">
    <property type="match status" value="1"/>
</dbReference>
<dbReference type="Pfam" id="PF00963">
    <property type="entry name" value="Cohesin"/>
    <property type="match status" value="1"/>
</dbReference>
<dbReference type="InterPro" id="IPR002102">
    <property type="entry name" value="Cohesin_dom"/>
</dbReference>
<sequence>MHTLIKILGALLLLGGIFFVSENALAQTEGNVDVHSLLQKATVSFLPRTGSFIEGSTFEVPIVIDTEGKSVNAIELYVNFNPSRLQIVEPAGQQSIIGLWVEPPAYSNTSGTLKLIGTIPGGITTKSGLVAKITFKTLTSGNTRLTILSQSQVLANDGLGTPVVTNFGDALYTITLQPPEGPNVFSETHPFPGHWYNNNTPVMNWDKDSGVVDYSYVVDDQPFTVPGNTANTVDNRISLPNLPNGISYFHIKARKGTVWGGTTNFTLRIDTLPPAAFTPTYEKLSSGGTLISFFTTDSLSGIDHYEVGVIDKKESPYMTPVFVQTQSPFQLQVKTSGEVRVIVRAIDVAGNVRDGQMDIAGFSYTGFIQDNIAVFISVVLFFITLFVLVSHYLFVRRVSRVLQMVMPVQRAMPVTPQYRELPPAPLQPPAQEKRPVLLEVLHAQTASPQENMYSAGRDVPNQFRR</sequence>
<dbReference type="Proteomes" id="UP000178532">
    <property type="component" value="Unassembled WGS sequence"/>
</dbReference>
<dbReference type="AlphaFoldDB" id="A0A1F6DK85"/>
<name>A0A1F6DK85_9BACT</name>
<dbReference type="CDD" id="cd08547">
    <property type="entry name" value="Type_II_cohesin"/>
    <property type="match status" value="1"/>
</dbReference>
<comment type="caution">
    <text evidence="3">The sequence shown here is derived from an EMBL/GenBank/DDBJ whole genome shotgun (WGS) entry which is preliminary data.</text>
</comment>